<dbReference type="SUPFAM" id="SSF53756">
    <property type="entry name" value="UDP-Glycosyltransferase/glycogen phosphorylase"/>
    <property type="match status" value="1"/>
</dbReference>
<dbReference type="Proteomes" id="UP000434639">
    <property type="component" value="Unassembled WGS sequence"/>
</dbReference>
<accession>A0A7X2S2L9</accession>
<protein>
    <submittedName>
        <fullName evidence="3">Glycosyltransferase</fullName>
    </submittedName>
</protein>
<evidence type="ECO:0000259" key="1">
    <source>
        <dbReference type="Pfam" id="PF00534"/>
    </source>
</evidence>
<name>A0A7X2S2L9_9BACI</name>
<keyword evidence="4" id="KW-1185">Reference proteome</keyword>
<dbReference type="Pfam" id="PF13439">
    <property type="entry name" value="Glyco_transf_4"/>
    <property type="match status" value="1"/>
</dbReference>
<dbReference type="GO" id="GO:0016757">
    <property type="term" value="F:glycosyltransferase activity"/>
    <property type="evidence" value="ECO:0007669"/>
    <property type="project" value="InterPro"/>
</dbReference>
<evidence type="ECO:0000313" key="3">
    <source>
        <dbReference type="EMBL" id="MTH52043.1"/>
    </source>
</evidence>
<feature type="domain" description="Glycosyl transferase family 1" evidence="1">
    <location>
        <begin position="216"/>
        <end position="378"/>
    </location>
</feature>
<gene>
    <name evidence="3" type="ORF">GKZ89_01385</name>
</gene>
<reference evidence="3 4" key="1">
    <citation type="journal article" date="2017" name="Int. J. Syst. Evol. Microbiol.">
        <title>Bacillus mangrovi sp. nov., isolated from a sediment sample from a mangrove forest.</title>
        <authorList>
            <person name="Gupta V."/>
            <person name="Singh P.K."/>
            <person name="Korpole S."/>
            <person name="Tanuku N.R.S."/>
            <person name="Pinnaka A.K."/>
        </authorList>
    </citation>
    <scope>NUCLEOTIDE SEQUENCE [LARGE SCALE GENOMIC DNA]</scope>
    <source>
        <strain evidence="3 4">KCTC 33872</strain>
    </source>
</reference>
<evidence type="ECO:0000259" key="2">
    <source>
        <dbReference type="Pfam" id="PF13439"/>
    </source>
</evidence>
<sequence>MKILLATYWAIPHLGGVWNYMVQTKGYLEALGHEVDLLGYGADNTYIHMVNQDRKIKKEDLLPLVAARVSKQEYPEIYENSLVEYTEIHRYCFELGAAYLGLDGYDIIHTQDVLAATCIERVKPAETPLVATLHGSVAHEIRRQLKTIHKSPNAYIAKEYYDALERMGGQSADKTVVANNWLKDILMDEFGVAEEQLEVMHYGYIMPPYDYSKMNDPVEKPKGKKVILYSGRLVELKGVNYLLEALALMKETNQDWVCWIAGDGEQKPELSIETRVLGLRDDVKFLGIRDDLPLLLEQADVFVLPSLIENQPLSVIEAQLMGKAIAVSETGGLPEMVQDGVTGLLFPPENAEKMAEVLLTLIDCDDLRERLGKAARDWGRIHWDLGSGVRKLINLYGHVMNK</sequence>
<dbReference type="InterPro" id="IPR001296">
    <property type="entry name" value="Glyco_trans_1"/>
</dbReference>
<dbReference type="Gene3D" id="3.40.50.2000">
    <property type="entry name" value="Glycogen Phosphorylase B"/>
    <property type="match status" value="2"/>
</dbReference>
<dbReference type="AlphaFoldDB" id="A0A7X2S2L9"/>
<dbReference type="InterPro" id="IPR028098">
    <property type="entry name" value="Glyco_trans_4-like_N"/>
</dbReference>
<feature type="domain" description="Glycosyltransferase subfamily 4-like N-terminal" evidence="2">
    <location>
        <begin position="15"/>
        <end position="203"/>
    </location>
</feature>
<comment type="caution">
    <text evidence="3">The sequence shown here is derived from an EMBL/GenBank/DDBJ whole genome shotgun (WGS) entry which is preliminary data.</text>
</comment>
<dbReference type="PANTHER" id="PTHR12526">
    <property type="entry name" value="GLYCOSYLTRANSFERASE"/>
    <property type="match status" value="1"/>
</dbReference>
<evidence type="ECO:0000313" key="4">
    <source>
        <dbReference type="Proteomes" id="UP000434639"/>
    </source>
</evidence>
<dbReference type="CDD" id="cd03801">
    <property type="entry name" value="GT4_PimA-like"/>
    <property type="match status" value="1"/>
</dbReference>
<proteinExistence type="predicted"/>
<dbReference type="OrthoDB" id="9815550at2"/>
<organism evidence="3 4">
    <name type="scientific">Metabacillus mangrovi</name>
    <dbReference type="NCBI Taxonomy" id="1491830"/>
    <lineage>
        <taxon>Bacteria</taxon>
        <taxon>Bacillati</taxon>
        <taxon>Bacillota</taxon>
        <taxon>Bacilli</taxon>
        <taxon>Bacillales</taxon>
        <taxon>Bacillaceae</taxon>
        <taxon>Metabacillus</taxon>
    </lineage>
</organism>
<keyword evidence="3" id="KW-0808">Transferase</keyword>
<dbReference type="RefSeq" id="WP_155110589.1">
    <property type="nucleotide sequence ID" value="NZ_WMIB01000001.1"/>
</dbReference>
<dbReference type="EMBL" id="WMIB01000001">
    <property type="protein sequence ID" value="MTH52043.1"/>
    <property type="molecule type" value="Genomic_DNA"/>
</dbReference>
<dbReference type="Pfam" id="PF00534">
    <property type="entry name" value="Glycos_transf_1"/>
    <property type="match status" value="1"/>
</dbReference>